<gene>
    <name evidence="2" type="ORF">Cph01nite_09800</name>
</gene>
<evidence type="ECO:0000313" key="2">
    <source>
        <dbReference type="EMBL" id="GIG39218.1"/>
    </source>
</evidence>
<dbReference type="InterPro" id="IPR011042">
    <property type="entry name" value="6-blade_b-propeller_TolB-like"/>
</dbReference>
<keyword evidence="1" id="KW-0732">Signal</keyword>
<comment type="caution">
    <text evidence="2">The sequence shown here is derived from an EMBL/GenBank/DDBJ whole genome shotgun (WGS) entry which is preliminary data.</text>
</comment>
<dbReference type="RefSeq" id="WP_203671699.1">
    <property type="nucleotide sequence ID" value="NZ_BONP01000004.1"/>
</dbReference>
<dbReference type="PANTHER" id="PTHR31460">
    <property type="match status" value="1"/>
</dbReference>
<sequence length="330" mass="34478">MRPSLTTTLAAVVALTLATAAPAAAHGPGHGPGRGPDLPTTYLLDPVGPAADDVYPEGVAARGTDFYVSSTTDGTIYRGNLRHPTATPFLAGGQDGRTMAVGLEVDGRTLLVAGGATGRVWAYDLRTRELTGSWQVAQDGTPTFVNDLTVGPRGDVYVTDSSRPVLYRIDGRERRTTTTALLEPVVSFEGTDFTYDQDINANGLVVSRDGRHAVVAKTRTGELFRVGLADGSVQRIDLGGASVAGDGLLLDGHRLLAAEWTAGPQSVVVVRLDRDLRSGTVLSRTTDPSFDDPTTIARAGGSLLVVNSQFATRAAGGTPGPFTVSRIPVP</sequence>
<evidence type="ECO:0000256" key="1">
    <source>
        <dbReference type="SAM" id="SignalP"/>
    </source>
</evidence>
<proteinExistence type="predicted"/>
<feature type="chain" id="PRO_5046613537" description="Superoxide dismutase" evidence="1">
    <location>
        <begin position="26"/>
        <end position="330"/>
    </location>
</feature>
<dbReference type="Gene3D" id="2.120.10.30">
    <property type="entry name" value="TolB, C-terminal domain"/>
    <property type="match status" value="1"/>
</dbReference>
<dbReference type="PANTHER" id="PTHR31460:SF3">
    <property type="entry name" value="MESOCENTIN"/>
    <property type="match status" value="1"/>
</dbReference>
<reference evidence="2 3" key="1">
    <citation type="submission" date="2021-01" db="EMBL/GenBank/DDBJ databases">
        <title>Whole genome shotgun sequence of Cellulomonas phragmiteti NBRC 110785.</title>
        <authorList>
            <person name="Komaki H."/>
            <person name="Tamura T."/>
        </authorList>
    </citation>
    <scope>NUCLEOTIDE SEQUENCE [LARGE SCALE GENOMIC DNA]</scope>
    <source>
        <strain evidence="2 3">NBRC 110785</strain>
    </source>
</reference>
<keyword evidence="3" id="KW-1185">Reference proteome</keyword>
<dbReference type="EMBL" id="BONP01000004">
    <property type="protein sequence ID" value="GIG39218.1"/>
    <property type="molecule type" value="Genomic_DNA"/>
</dbReference>
<evidence type="ECO:0008006" key="4">
    <source>
        <dbReference type="Google" id="ProtNLM"/>
    </source>
</evidence>
<protein>
    <recommendedName>
        <fullName evidence="4">Superoxide dismutase</fullName>
    </recommendedName>
</protein>
<accession>A0ABQ4DIN2</accession>
<name>A0ABQ4DIN2_9CELL</name>
<feature type="signal peptide" evidence="1">
    <location>
        <begin position="1"/>
        <end position="25"/>
    </location>
</feature>
<evidence type="ECO:0000313" key="3">
    <source>
        <dbReference type="Proteomes" id="UP000614741"/>
    </source>
</evidence>
<dbReference type="Proteomes" id="UP000614741">
    <property type="component" value="Unassembled WGS sequence"/>
</dbReference>
<organism evidence="2 3">
    <name type="scientific">Cellulomonas phragmiteti</name>
    <dbReference type="NCBI Taxonomy" id="478780"/>
    <lineage>
        <taxon>Bacteria</taxon>
        <taxon>Bacillati</taxon>
        <taxon>Actinomycetota</taxon>
        <taxon>Actinomycetes</taxon>
        <taxon>Micrococcales</taxon>
        <taxon>Cellulomonadaceae</taxon>
        <taxon>Cellulomonas</taxon>
    </lineage>
</organism>
<dbReference type="InterPro" id="IPR053224">
    <property type="entry name" value="Sensory_adhesion_molecule"/>
</dbReference>
<dbReference type="SUPFAM" id="SSF63825">
    <property type="entry name" value="YWTD domain"/>
    <property type="match status" value="1"/>
</dbReference>